<evidence type="ECO:0000313" key="2">
    <source>
        <dbReference type="Proteomes" id="UP000286434"/>
    </source>
</evidence>
<protein>
    <recommendedName>
        <fullName evidence="3">Colicin D immunity protein domain-containing protein</fullName>
    </recommendedName>
</protein>
<comment type="caution">
    <text evidence="1">The sequence shown here is derived from an EMBL/GenBank/DDBJ whole genome shotgun (WGS) entry which is preliminary data.</text>
</comment>
<name>A0AAX2A0V4_9BACL</name>
<reference evidence="1 2" key="1">
    <citation type="submission" date="2019-01" db="EMBL/GenBank/DDBJ databases">
        <title>Anoxybacillus flavithermus in powdered infant formula.</title>
        <authorList>
            <person name="Rhee M.S."/>
            <person name="Choi I.-G."/>
            <person name="Cho T.J."/>
            <person name="Park B."/>
        </authorList>
    </citation>
    <scope>NUCLEOTIDE SEQUENCE [LARGE SCALE GENOMIC DNA]</scope>
    <source>
        <strain evidence="1 2">FHS-PPAM212</strain>
    </source>
</reference>
<dbReference type="AlphaFoldDB" id="A0AAX2A0V4"/>
<accession>A0AAX2A0V4</accession>
<evidence type="ECO:0000313" key="1">
    <source>
        <dbReference type="EMBL" id="RWU13367.1"/>
    </source>
</evidence>
<organism evidence="1 2">
    <name type="scientific">Anoxybacillus flavithermus</name>
    <dbReference type="NCBI Taxonomy" id="33934"/>
    <lineage>
        <taxon>Bacteria</taxon>
        <taxon>Bacillati</taxon>
        <taxon>Bacillota</taxon>
        <taxon>Bacilli</taxon>
        <taxon>Bacillales</taxon>
        <taxon>Anoxybacillaceae</taxon>
        <taxon>Anoxybacillus</taxon>
    </lineage>
</organism>
<sequence length="90" mass="10626">MDELLRCIEEYLTGKLSAEQFSYDFPAIYRFQIYEGSIDEQYIDAFDDISEACGWYEPDPLQRKDCNDYIDEEALRSIVADKYQALKRST</sequence>
<dbReference type="EMBL" id="SBBW01000025">
    <property type="protein sequence ID" value="RWU13367.1"/>
    <property type="molecule type" value="Genomic_DNA"/>
</dbReference>
<dbReference type="RefSeq" id="WP_004889395.1">
    <property type="nucleotide sequence ID" value="NZ_JABJUS010000037.1"/>
</dbReference>
<evidence type="ECO:0008006" key="3">
    <source>
        <dbReference type="Google" id="ProtNLM"/>
    </source>
</evidence>
<gene>
    <name evidence="1" type="ORF">EA138_07835</name>
</gene>
<dbReference type="Proteomes" id="UP000286434">
    <property type="component" value="Unassembled WGS sequence"/>
</dbReference>
<proteinExistence type="predicted"/>